<evidence type="ECO:0000256" key="6">
    <source>
        <dbReference type="SAM" id="Phobius"/>
    </source>
</evidence>
<evidence type="ECO:0000256" key="4">
    <source>
        <dbReference type="ARBA" id="ARBA00022989"/>
    </source>
</evidence>
<accession>A0ABR9JKI8</accession>
<name>A0ABR9JKI8_9ACTN</name>
<keyword evidence="4 6" id="KW-1133">Transmembrane helix</keyword>
<keyword evidence="9" id="KW-1185">Reference proteome</keyword>
<keyword evidence="5 6" id="KW-0472">Membrane</keyword>
<reference evidence="8 9" key="1">
    <citation type="submission" date="2020-10" db="EMBL/GenBank/DDBJ databases">
        <title>Sequencing the genomes of 1000 actinobacteria strains.</title>
        <authorList>
            <person name="Klenk H.-P."/>
        </authorList>
    </citation>
    <scope>NUCLEOTIDE SEQUENCE [LARGE SCALE GENOMIC DNA]</scope>
    <source>
        <strain evidence="8 9">DSM 46744</strain>
    </source>
</reference>
<evidence type="ECO:0000313" key="9">
    <source>
        <dbReference type="Proteomes" id="UP000627838"/>
    </source>
</evidence>
<organism evidence="8 9">
    <name type="scientific">Actinomadura algeriensis</name>
    <dbReference type="NCBI Taxonomy" id="1679523"/>
    <lineage>
        <taxon>Bacteria</taxon>
        <taxon>Bacillati</taxon>
        <taxon>Actinomycetota</taxon>
        <taxon>Actinomycetes</taxon>
        <taxon>Streptosporangiales</taxon>
        <taxon>Thermomonosporaceae</taxon>
        <taxon>Actinomadura</taxon>
    </lineage>
</organism>
<protein>
    <submittedName>
        <fullName evidence="8">Integral membrane protein</fullName>
    </submittedName>
</protein>
<evidence type="ECO:0000256" key="5">
    <source>
        <dbReference type="ARBA" id="ARBA00023136"/>
    </source>
</evidence>
<evidence type="ECO:0000256" key="1">
    <source>
        <dbReference type="ARBA" id="ARBA00004651"/>
    </source>
</evidence>
<gene>
    <name evidence="8" type="ORF">H4W34_000901</name>
</gene>
<dbReference type="PANTHER" id="PTHR40077">
    <property type="entry name" value="MEMBRANE PROTEIN-RELATED"/>
    <property type="match status" value="1"/>
</dbReference>
<evidence type="ECO:0000313" key="8">
    <source>
        <dbReference type="EMBL" id="MBE1531068.1"/>
    </source>
</evidence>
<evidence type="ECO:0000256" key="3">
    <source>
        <dbReference type="ARBA" id="ARBA00022692"/>
    </source>
</evidence>
<dbReference type="PANTHER" id="PTHR40077:SF1">
    <property type="entry name" value="MEMBRANE PROTEIN"/>
    <property type="match status" value="1"/>
</dbReference>
<evidence type="ECO:0000256" key="2">
    <source>
        <dbReference type="ARBA" id="ARBA00022475"/>
    </source>
</evidence>
<keyword evidence="3 6" id="KW-0812">Transmembrane</keyword>
<evidence type="ECO:0000259" key="7">
    <source>
        <dbReference type="Pfam" id="PF12823"/>
    </source>
</evidence>
<proteinExistence type="predicted"/>
<dbReference type="Pfam" id="PF12823">
    <property type="entry name" value="DUF3817"/>
    <property type="match status" value="1"/>
</dbReference>
<feature type="transmembrane region" description="Helical" evidence="6">
    <location>
        <begin position="7"/>
        <end position="28"/>
    </location>
</feature>
<feature type="transmembrane region" description="Helical" evidence="6">
    <location>
        <begin position="40"/>
        <end position="59"/>
    </location>
</feature>
<dbReference type="RefSeq" id="WP_192757990.1">
    <property type="nucleotide sequence ID" value="NZ_JADBDZ010000001.1"/>
</dbReference>
<dbReference type="NCBIfam" id="TIGR03954">
    <property type="entry name" value="integ_memb_HG"/>
    <property type="match status" value="1"/>
</dbReference>
<dbReference type="Proteomes" id="UP000627838">
    <property type="component" value="Unassembled WGS sequence"/>
</dbReference>
<dbReference type="EMBL" id="JADBDZ010000001">
    <property type="protein sequence ID" value="MBE1531068.1"/>
    <property type="molecule type" value="Genomic_DNA"/>
</dbReference>
<dbReference type="InterPro" id="IPR023845">
    <property type="entry name" value="DUF3817_TM"/>
</dbReference>
<comment type="caution">
    <text evidence="8">The sequence shown here is derived from an EMBL/GenBank/DDBJ whole genome shotgun (WGS) entry which is preliminary data.</text>
</comment>
<comment type="subcellular location">
    <subcellularLocation>
        <location evidence="1">Cell membrane</location>
        <topology evidence="1">Multi-pass membrane protein</topology>
    </subcellularLocation>
</comment>
<sequence length="103" mass="11141">MDIVRAFRIVSIAEAISFLVLLLVAMPLKYMADMPSAVSLVGPIHGVLFIAYVGVAVIVRQQLGWNMTRTVLALGASVLPVAPFFVERHWTKPAPVTEPAGRA</sequence>
<keyword evidence="2" id="KW-1003">Cell membrane</keyword>
<feature type="domain" description="DUF3817" evidence="7">
    <location>
        <begin position="5"/>
        <end position="92"/>
    </location>
</feature>